<dbReference type="Pfam" id="PF01900">
    <property type="entry name" value="RNase_P_Rpp14"/>
    <property type="match status" value="1"/>
</dbReference>
<dbReference type="SUPFAM" id="SSF160350">
    <property type="entry name" value="Rnp2-like"/>
    <property type="match status" value="1"/>
</dbReference>
<dbReference type="GO" id="GO:0000172">
    <property type="term" value="C:ribonuclease MRP complex"/>
    <property type="evidence" value="ECO:0007669"/>
    <property type="project" value="TreeGrafter"/>
</dbReference>
<dbReference type="GO" id="GO:0030681">
    <property type="term" value="C:multimeric ribonuclease P complex"/>
    <property type="evidence" value="ECO:0007669"/>
    <property type="project" value="TreeGrafter"/>
</dbReference>
<dbReference type="InterPro" id="IPR038085">
    <property type="entry name" value="Rnp2-like_sf"/>
</dbReference>
<dbReference type="EC" id="3.1.26.5" evidence="4 10"/>
<dbReference type="GeneID" id="54326335"/>
<dbReference type="OrthoDB" id="24745at2759"/>
<dbReference type="RefSeq" id="XP_033430304.1">
    <property type="nucleotide sequence ID" value="XM_033568309.1"/>
</dbReference>
<organism evidence="12 13">
    <name type="scientific">Aspergillus tanneri</name>
    <dbReference type="NCBI Taxonomy" id="1220188"/>
    <lineage>
        <taxon>Eukaryota</taxon>
        <taxon>Fungi</taxon>
        <taxon>Dikarya</taxon>
        <taxon>Ascomycota</taxon>
        <taxon>Pezizomycotina</taxon>
        <taxon>Eurotiomycetes</taxon>
        <taxon>Eurotiomycetidae</taxon>
        <taxon>Eurotiales</taxon>
        <taxon>Aspergillaceae</taxon>
        <taxon>Aspergillus</taxon>
        <taxon>Aspergillus subgen. Circumdati</taxon>
    </lineage>
</organism>
<dbReference type="InterPro" id="IPR002759">
    <property type="entry name" value="Pop5/Rpp14/Rnp2-like"/>
</dbReference>
<keyword evidence="7" id="KW-0539">Nucleus</keyword>
<evidence type="ECO:0000256" key="6">
    <source>
        <dbReference type="ARBA" id="ARBA00022801"/>
    </source>
</evidence>
<dbReference type="GO" id="GO:0000460">
    <property type="term" value="P:maturation of 5.8S rRNA"/>
    <property type="evidence" value="ECO:0007669"/>
    <property type="project" value="UniProtKB-ARBA"/>
</dbReference>
<dbReference type="AlphaFoldDB" id="A0A5M9N1C3"/>
<dbReference type="PANTHER" id="PTHR15441:SF2">
    <property type="entry name" value="RIBONUCLEASE P_MRP PROTEIN SUBUNIT POP5"/>
    <property type="match status" value="1"/>
</dbReference>
<dbReference type="GO" id="GO:0005730">
    <property type="term" value="C:nucleolus"/>
    <property type="evidence" value="ECO:0007669"/>
    <property type="project" value="TreeGrafter"/>
</dbReference>
<keyword evidence="5 10" id="KW-0819">tRNA processing</keyword>
<sequence>MVRVKHRYLLLDILYPDPSSWPSKTPQRKYTLSSQAQSQLQIHAPTSDALTPGLLAKMVREEVAEIFGDWGIGRLGGVGAGGVSVKYLSPATSTAIIRCPRASLRLVWTALTYMSGVPGFGNGCRPKGAAAATTRPCVFRVIRVSGTMRKAEEEAIRRARKEIVRLRDTEEVGVLEGLVRELGQEDGLSTAMEEDVEMASDDENDD</sequence>
<dbReference type="VEuPathDB" id="FungiDB:EYZ11_001858"/>
<comment type="catalytic activity">
    <reaction evidence="1 10">
        <text>Endonucleolytic cleavage of RNA, removing 5'-extranucleotides from tRNA precursor.</text>
        <dbReference type="EC" id="3.1.26.5"/>
    </reaction>
</comment>
<evidence type="ECO:0000256" key="7">
    <source>
        <dbReference type="ARBA" id="ARBA00023242"/>
    </source>
</evidence>
<evidence type="ECO:0000256" key="2">
    <source>
        <dbReference type="ARBA" id="ARBA00004123"/>
    </source>
</evidence>
<evidence type="ECO:0000313" key="13">
    <source>
        <dbReference type="Proteomes" id="UP000324241"/>
    </source>
</evidence>
<dbReference type="PIRSF" id="PIRSF023803">
    <property type="entry name" value="Ribonuclease_P_prd"/>
    <property type="match status" value="1"/>
</dbReference>
<dbReference type="InterPro" id="IPR016819">
    <property type="entry name" value="RNase_P/MRP_POP5"/>
</dbReference>
<keyword evidence="6" id="KW-0378">Hydrolase</keyword>
<dbReference type="GO" id="GO:0004526">
    <property type="term" value="F:ribonuclease P activity"/>
    <property type="evidence" value="ECO:0007669"/>
    <property type="project" value="UniProtKB-EC"/>
</dbReference>
<protein>
    <recommendedName>
        <fullName evidence="8 10">Ribonuclease P/MRP protein subunit POP5</fullName>
        <ecNumber evidence="4 10">3.1.26.5</ecNumber>
    </recommendedName>
</protein>
<dbReference type="GO" id="GO:0001682">
    <property type="term" value="P:tRNA 5'-leader removal"/>
    <property type="evidence" value="ECO:0007669"/>
    <property type="project" value="InterPro"/>
</dbReference>
<dbReference type="Gene3D" id="3.30.70.3250">
    <property type="entry name" value="Ribonuclease P, Pop5 subunit"/>
    <property type="match status" value="1"/>
</dbReference>
<evidence type="ECO:0000256" key="4">
    <source>
        <dbReference type="ARBA" id="ARBA00012179"/>
    </source>
</evidence>
<comment type="similarity">
    <text evidence="3 10">Belongs to the eukaryotic/archaeal RNase P protein component 2 family.</text>
</comment>
<evidence type="ECO:0000256" key="1">
    <source>
        <dbReference type="ARBA" id="ARBA00000928"/>
    </source>
</evidence>
<name>A0A5M9N1C3_9EURO</name>
<feature type="compositionally biased region" description="Acidic residues" evidence="11">
    <location>
        <begin position="192"/>
        <end position="206"/>
    </location>
</feature>
<evidence type="ECO:0000256" key="8">
    <source>
        <dbReference type="ARBA" id="ARBA00044198"/>
    </source>
</evidence>
<evidence type="ECO:0000256" key="11">
    <source>
        <dbReference type="SAM" id="MobiDB-lite"/>
    </source>
</evidence>
<evidence type="ECO:0000256" key="10">
    <source>
        <dbReference type="PIRNR" id="PIRNR023803"/>
    </source>
</evidence>
<dbReference type="PANTHER" id="PTHR15441">
    <property type="entry name" value="RIBONUCLEASE P PROTEIN SUBUNIT P14"/>
    <property type="match status" value="1"/>
</dbReference>
<comment type="subcellular location">
    <subcellularLocation>
        <location evidence="2">Nucleus</location>
    </subcellularLocation>
</comment>
<comment type="caution">
    <text evidence="12">The sequence shown here is derived from an EMBL/GenBank/DDBJ whole genome shotgun (WGS) entry which is preliminary data.</text>
</comment>
<evidence type="ECO:0000313" key="12">
    <source>
        <dbReference type="EMBL" id="KAA8650943.1"/>
    </source>
</evidence>
<dbReference type="FunFam" id="3.30.70.3250:FF:000004">
    <property type="entry name" value="Ribonuclease P/MRP protein subunit POP5"/>
    <property type="match status" value="1"/>
</dbReference>
<evidence type="ECO:0000256" key="9">
    <source>
        <dbReference type="ARBA" id="ARBA00055200"/>
    </source>
</evidence>
<dbReference type="Proteomes" id="UP000324241">
    <property type="component" value="Unassembled WGS sequence"/>
</dbReference>
<evidence type="ECO:0000256" key="3">
    <source>
        <dbReference type="ARBA" id="ARBA00010800"/>
    </source>
</evidence>
<evidence type="ECO:0000256" key="5">
    <source>
        <dbReference type="ARBA" id="ARBA00022694"/>
    </source>
</evidence>
<dbReference type="EMBL" id="QUQM01000001">
    <property type="protein sequence ID" value="KAA8650943.1"/>
    <property type="molecule type" value="Genomic_DNA"/>
</dbReference>
<proteinExistence type="inferred from homology"/>
<gene>
    <name evidence="12" type="ORF">ATNIH1004_003633</name>
</gene>
<feature type="region of interest" description="Disordered" evidence="11">
    <location>
        <begin position="185"/>
        <end position="206"/>
    </location>
</feature>
<comment type="function">
    <text evidence="9">Component of ribonuclease P, a protein complex that generates mature tRNA molecules by cleaving their 5'-ends. Also a component of RNase MRP, which cleaves pre-rRNA sequences.</text>
</comment>
<dbReference type="GO" id="GO:0033204">
    <property type="term" value="F:ribonuclease P RNA binding"/>
    <property type="evidence" value="ECO:0007669"/>
    <property type="project" value="InterPro"/>
</dbReference>
<accession>A0A5M9N1C3</accession>
<reference evidence="12 13" key="1">
    <citation type="submission" date="2019-08" db="EMBL/GenBank/DDBJ databases">
        <title>The genome sequence of a newly discovered highly antifungal drug resistant Aspergillus species, Aspergillus tanneri NIH 1004.</title>
        <authorList>
            <person name="Mounaud S."/>
            <person name="Singh I."/>
            <person name="Joardar V."/>
            <person name="Pakala S."/>
            <person name="Pakala S."/>
            <person name="Venepally P."/>
            <person name="Chung J.K."/>
            <person name="Losada L."/>
            <person name="Nierman W.C."/>
        </authorList>
    </citation>
    <scope>NUCLEOTIDE SEQUENCE [LARGE SCALE GENOMIC DNA]</scope>
    <source>
        <strain evidence="12 13">NIH1004</strain>
    </source>
</reference>